<evidence type="ECO:0000313" key="7">
    <source>
        <dbReference type="EMBL" id="AZS49496.1"/>
    </source>
</evidence>
<dbReference type="InterPro" id="IPR004535">
    <property type="entry name" value="Transl_elong_SelB"/>
</dbReference>
<evidence type="ECO:0000259" key="6">
    <source>
        <dbReference type="PROSITE" id="PS51722"/>
    </source>
</evidence>
<dbReference type="InterPro" id="IPR005225">
    <property type="entry name" value="Small_GTP-bd"/>
</dbReference>
<dbReference type="PANTHER" id="PTHR43721:SF22">
    <property type="entry name" value="ELONGATION FACTOR TU, MITOCHONDRIAL"/>
    <property type="match status" value="1"/>
</dbReference>
<dbReference type="GO" id="GO:0003723">
    <property type="term" value="F:RNA binding"/>
    <property type="evidence" value="ECO:0007669"/>
    <property type="project" value="InterPro"/>
</dbReference>
<gene>
    <name evidence="7" type="primary">selB</name>
    <name evidence="7" type="ORF">DM558_01320</name>
</gene>
<dbReference type="Proteomes" id="UP000273143">
    <property type="component" value="Chromosome"/>
</dbReference>
<feature type="domain" description="Tr-type G" evidence="6">
    <location>
        <begin position="1"/>
        <end position="172"/>
    </location>
</feature>
<protein>
    <submittedName>
        <fullName evidence="7">Selenocysteine-specific translation elongation factor</fullName>
    </submittedName>
</protein>
<proteinExistence type="predicted"/>
<dbReference type="SUPFAM" id="SSF50447">
    <property type="entry name" value="Translation proteins"/>
    <property type="match status" value="1"/>
</dbReference>
<dbReference type="GO" id="GO:0005525">
    <property type="term" value="F:GTP binding"/>
    <property type="evidence" value="ECO:0007669"/>
    <property type="project" value="UniProtKB-KW"/>
</dbReference>
<dbReference type="GO" id="GO:0001514">
    <property type="term" value="P:selenocysteine incorporation"/>
    <property type="evidence" value="ECO:0007669"/>
    <property type="project" value="InterPro"/>
</dbReference>
<dbReference type="InterPro" id="IPR027417">
    <property type="entry name" value="P-loop_NTPase"/>
</dbReference>
<dbReference type="CDD" id="cd03696">
    <property type="entry name" value="SelB_II"/>
    <property type="match status" value="1"/>
</dbReference>
<dbReference type="Pfam" id="PF00009">
    <property type="entry name" value="GTP_EFTU"/>
    <property type="match status" value="1"/>
</dbReference>
<dbReference type="InterPro" id="IPR000795">
    <property type="entry name" value="T_Tr_GTP-bd_dom"/>
</dbReference>
<dbReference type="GO" id="GO:0003746">
    <property type="term" value="F:translation elongation factor activity"/>
    <property type="evidence" value="ECO:0007669"/>
    <property type="project" value="UniProtKB-KW"/>
</dbReference>
<dbReference type="GO" id="GO:0005737">
    <property type="term" value="C:cytoplasm"/>
    <property type="evidence" value="ECO:0007669"/>
    <property type="project" value="UniProtKB-SubCell"/>
</dbReference>
<dbReference type="CDD" id="cd04171">
    <property type="entry name" value="SelB"/>
    <property type="match status" value="1"/>
</dbReference>
<dbReference type="Gene3D" id="2.40.30.10">
    <property type="entry name" value="Translation factors"/>
    <property type="match status" value="1"/>
</dbReference>
<keyword evidence="8" id="KW-1185">Reference proteome</keyword>
<keyword evidence="7" id="KW-0251">Elongation factor</keyword>
<dbReference type="InterPro" id="IPR036388">
    <property type="entry name" value="WH-like_DNA-bd_sf"/>
</dbReference>
<dbReference type="PROSITE" id="PS51722">
    <property type="entry name" value="G_TR_2"/>
    <property type="match status" value="1"/>
</dbReference>
<evidence type="ECO:0000256" key="4">
    <source>
        <dbReference type="ARBA" id="ARBA00022917"/>
    </source>
</evidence>
<dbReference type="InterPro" id="IPR036390">
    <property type="entry name" value="WH_DNA-bd_sf"/>
</dbReference>
<comment type="subcellular location">
    <subcellularLocation>
        <location evidence="1">Cytoplasm</location>
    </subcellularLocation>
</comment>
<keyword evidence="5" id="KW-0342">GTP-binding</keyword>
<dbReference type="PANTHER" id="PTHR43721">
    <property type="entry name" value="ELONGATION FACTOR TU-RELATED"/>
    <property type="match status" value="1"/>
</dbReference>
<evidence type="ECO:0000256" key="5">
    <source>
        <dbReference type="ARBA" id="ARBA00023134"/>
    </source>
</evidence>
<keyword evidence="2" id="KW-0963">Cytoplasm</keyword>
<dbReference type="SUPFAM" id="SSF46785">
    <property type="entry name" value="Winged helix' DNA-binding domain"/>
    <property type="match status" value="1"/>
</dbReference>
<keyword evidence="3" id="KW-0547">Nucleotide-binding</keyword>
<dbReference type="NCBIfam" id="TIGR00475">
    <property type="entry name" value="selB"/>
    <property type="match status" value="1"/>
</dbReference>
<dbReference type="Gene3D" id="1.10.10.10">
    <property type="entry name" value="Winged helix-like DNA-binding domain superfamily/Winged helix DNA-binding domain"/>
    <property type="match status" value="1"/>
</dbReference>
<dbReference type="Pfam" id="PF09107">
    <property type="entry name" value="WHD_3rd_SelB"/>
    <property type="match status" value="1"/>
</dbReference>
<dbReference type="Gene3D" id="3.40.50.300">
    <property type="entry name" value="P-loop containing nucleotide triphosphate hydrolases"/>
    <property type="match status" value="1"/>
</dbReference>
<evidence type="ECO:0000256" key="1">
    <source>
        <dbReference type="ARBA" id="ARBA00004496"/>
    </source>
</evidence>
<dbReference type="InterPro" id="IPR050055">
    <property type="entry name" value="EF-Tu_GTPase"/>
</dbReference>
<reference evidence="8" key="1">
    <citation type="submission" date="2018-06" db="EMBL/GenBank/DDBJ databases">
        <title>Complete genome of Pseudomonas insecticola strain QZS01.</title>
        <authorList>
            <person name="Wang J."/>
            <person name="Su Q."/>
        </authorList>
    </citation>
    <scope>NUCLEOTIDE SEQUENCE [LARGE SCALE GENOMIC DNA]</scope>
    <source>
        <strain evidence="8">QZS01</strain>
    </source>
</reference>
<dbReference type="InterPro" id="IPR015191">
    <property type="entry name" value="SelB_WHD4"/>
</dbReference>
<accession>A0A3S9XAR1</accession>
<sequence>MNAVIGTAGHVDHGKSSLIKALTGIHPSHLPQELLREMTIDLGFAHFSTDAGDTIGIIDVPGHERFIRNMVSAVWGLDIVLFVVAADEGWAALSSEHLRIIAAMGIKQCILVLTKSDLVDKQRLSEVENEALEHFLAEMELLPEVIAVSNHTNQGIEALKQLIIKKVATIDKREDLDHQAHLYVDRVFSVNGVGTTVTGTLRGGEIKEGDTLTLFPSKQTVKVRSLQSYHQQLDTAPPYARTAVALKQLNRKFVSRGSCLVKNPEAVTMSNDWIIQLTPHFCRALKKQSIVEVALGTAHVQAKCYLYADSTLARLQFEEAIPAFWGQPLLLIQQGGSRIIGAGRLVWSQPIQRKTRLILQEILPTLTIHSATMAQSKLTLQLALDGYAQQNTQLIPPPKTITLGDWWINELTLKKLQEQCNKHLNSAIQAISVEELARNTQMPLSLIEALCANRCTGGEWQKIDGNIILAALNKNSALPPNQQQLLEAISQTHNQGYDASKSPLVGVKRLLRALTERQLITPTENDLFFSKTAYDEIVANIMKGRPLHEKFSVADARDSTGLSRKQLIPLLNRLEKDGWVKRIENDRIVCKAYE</sequence>
<evidence type="ECO:0000256" key="3">
    <source>
        <dbReference type="ARBA" id="ARBA00022741"/>
    </source>
</evidence>
<dbReference type="SUPFAM" id="SSF52540">
    <property type="entry name" value="P-loop containing nucleoside triphosphate hydrolases"/>
    <property type="match status" value="1"/>
</dbReference>
<dbReference type="AlphaFoldDB" id="A0A3S9XAR1"/>
<dbReference type="NCBIfam" id="TIGR00231">
    <property type="entry name" value="small_GTP"/>
    <property type="match status" value="1"/>
</dbReference>
<dbReference type="EMBL" id="CP029822">
    <property type="protein sequence ID" value="AZS49496.1"/>
    <property type="molecule type" value="Genomic_DNA"/>
</dbReference>
<dbReference type="KEGG" id="emo:DM558_01320"/>
<dbReference type="InterPro" id="IPR009000">
    <property type="entry name" value="Transl_B-barrel_sf"/>
</dbReference>
<keyword evidence="4" id="KW-0648">Protein biosynthesis</keyword>
<evidence type="ECO:0000256" key="2">
    <source>
        <dbReference type="ARBA" id="ARBA00022490"/>
    </source>
</evidence>
<dbReference type="GO" id="GO:0003924">
    <property type="term" value="F:GTPase activity"/>
    <property type="evidence" value="ECO:0007669"/>
    <property type="project" value="InterPro"/>
</dbReference>
<name>A0A3S9XAR1_9GAMM</name>
<evidence type="ECO:0000313" key="8">
    <source>
        <dbReference type="Proteomes" id="UP000273143"/>
    </source>
</evidence>
<organism evidence="7 8">
    <name type="scientific">Entomomonas moraniae</name>
    <dbReference type="NCBI Taxonomy" id="2213226"/>
    <lineage>
        <taxon>Bacteria</taxon>
        <taxon>Pseudomonadati</taxon>
        <taxon>Pseudomonadota</taxon>
        <taxon>Gammaproteobacteria</taxon>
        <taxon>Pseudomonadales</taxon>
        <taxon>Pseudomonadaceae</taxon>
        <taxon>Entomomonas</taxon>
    </lineage>
</organism>
<dbReference type="RefSeq" id="WP_127161707.1">
    <property type="nucleotide sequence ID" value="NZ_CP029822.1"/>
</dbReference>